<dbReference type="PANTHER" id="PTHR42813">
    <property type="entry name" value="ZINC-TYPE ALCOHOL DEHYDROGENASE-LIKE"/>
    <property type="match status" value="1"/>
</dbReference>
<accession>A0A0D7B319</accession>
<keyword evidence="3" id="KW-0479">Metal-binding</keyword>
<evidence type="ECO:0000313" key="8">
    <source>
        <dbReference type="Proteomes" id="UP000054007"/>
    </source>
</evidence>
<dbReference type="SUPFAM" id="SSF51735">
    <property type="entry name" value="NAD(P)-binding Rossmann-fold domains"/>
    <property type="match status" value="1"/>
</dbReference>
<dbReference type="OrthoDB" id="256333at2759"/>
<dbReference type="PANTHER" id="PTHR42813:SF4">
    <property type="entry name" value="NADP-DEPENDENT ISOPROPANOL DEHYDROGENASE"/>
    <property type="match status" value="1"/>
</dbReference>
<protein>
    <submittedName>
        <fullName evidence="7">GroES-like protein</fullName>
    </submittedName>
</protein>
<gene>
    <name evidence="7" type="ORF">CYLTODRAFT_413228</name>
</gene>
<evidence type="ECO:0000256" key="3">
    <source>
        <dbReference type="ARBA" id="ARBA00022723"/>
    </source>
</evidence>
<evidence type="ECO:0000256" key="2">
    <source>
        <dbReference type="ARBA" id="ARBA00008072"/>
    </source>
</evidence>
<dbReference type="CDD" id="cd08286">
    <property type="entry name" value="FDH_like_ADH2"/>
    <property type="match status" value="1"/>
</dbReference>
<dbReference type="GO" id="GO:0046872">
    <property type="term" value="F:metal ion binding"/>
    <property type="evidence" value="ECO:0007669"/>
    <property type="project" value="UniProtKB-KW"/>
</dbReference>
<dbReference type="STRING" id="1314674.A0A0D7B319"/>
<dbReference type="InterPro" id="IPR036291">
    <property type="entry name" value="NAD(P)-bd_dom_sf"/>
</dbReference>
<dbReference type="Pfam" id="PF00107">
    <property type="entry name" value="ADH_zinc_N"/>
    <property type="match status" value="1"/>
</dbReference>
<dbReference type="Pfam" id="PF08240">
    <property type="entry name" value="ADH_N"/>
    <property type="match status" value="1"/>
</dbReference>
<evidence type="ECO:0000256" key="1">
    <source>
        <dbReference type="ARBA" id="ARBA00001947"/>
    </source>
</evidence>
<name>A0A0D7B319_9AGAR</name>
<dbReference type="EMBL" id="KN880629">
    <property type="protein sequence ID" value="KIY64569.1"/>
    <property type="molecule type" value="Genomic_DNA"/>
</dbReference>
<dbReference type="Gene3D" id="3.40.50.720">
    <property type="entry name" value="NAD(P)-binding Rossmann-like Domain"/>
    <property type="match status" value="1"/>
</dbReference>
<feature type="domain" description="Alcohol dehydrogenase-like N-terminal" evidence="6">
    <location>
        <begin position="27"/>
        <end position="131"/>
    </location>
</feature>
<comment type="cofactor">
    <cofactor evidence="1">
        <name>Zn(2+)</name>
        <dbReference type="ChEBI" id="CHEBI:29105"/>
    </cofactor>
</comment>
<comment type="similarity">
    <text evidence="2">Belongs to the zinc-containing alcohol dehydrogenase family.</text>
</comment>
<keyword evidence="4" id="KW-0862">Zinc</keyword>
<dbReference type="Gene3D" id="3.90.180.10">
    <property type="entry name" value="Medium-chain alcohol dehydrogenases, catalytic domain"/>
    <property type="match status" value="2"/>
</dbReference>
<dbReference type="InterPro" id="IPR013149">
    <property type="entry name" value="ADH-like_C"/>
</dbReference>
<proteinExistence type="inferred from homology"/>
<reference evidence="7 8" key="1">
    <citation type="journal article" date="2015" name="Fungal Genet. Biol.">
        <title>Evolution of novel wood decay mechanisms in Agaricales revealed by the genome sequences of Fistulina hepatica and Cylindrobasidium torrendii.</title>
        <authorList>
            <person name="Floudas D."/>
            <person name="Held B.W."/>
            <person name="Riley R."/>
            <person name="Nagy L.G."/>
            <person name="Koehler G."/>
            <person name="Ransdell A.S."/>
            <person name="Younus H."/>
            <person name="Chow J."/>
            <person name="Chiniquy J."/>
            <person name="Lipzen A."/>
            <person name="Tritt A."/>
            <person name="Sun H."/>
            <person name="Haridas S."/>
            <person name="LaButti K."/>
            <person name="Ohm R.A."/>
            <person name="Kues U."/>
            <person name="Blanchette R.A."/>
            <person name="Grigoriev I.V."/>
            <person name="Minto R.E."/>
            <person name="Hibbett D.S."/>
        </authorList>
    </citation>
    <scope>NUCLEOTIDE SEQUENCE [LARGE SCALE GENOMIC DNA]</scope>
    <source>
        <strain evidence="7 8">FP15055 ss-10</strain>
    </source>
</reference>
<evidence type="ECO:0000259" key="5">
    <source>
        <dbReference type="Pfam" id="PF00107"/>
    </source>
</evidence>
<evidence type="ECO:0000259" key="6">
    <source>
        <dbReference type="Pfam" id="PF08240"/>
    </source>
</evidence>
<sequence length="364" mass="38062">MSMKAVVYTGSSLPSIEERPKPQLLKPTDAIVKMIKASICGTDLHILKGDVPTCAKGTILGHEGLAVVESVGASVNAVKPGDRVVISAITACSSCKFCRKGMPSHCVDGGWILGNTIDGLQAEYARIPHANASLHLAVPGASDADLVMISDVLPTSLECGVQLGKVEPGKTVAVVGAGPVGLGVVLNAGTTTCLLCWRLTDLPRGLYSPSKIIVIDLDENRLQQALQVGATHIIKSGPGAVERVMELTDGEGVDAAIEVVGVGATFKLCQDIVAVGGTIANLGVHGSKVDLHLERLWDHNITITTRLVDTVSCPLLLRLAESGRLRAGNLATHTYKFSEVLNGAYGTFSAAAQHNALKVLIDFE</sequence>
<dbReference type="SUPFAM" id="SSF50129">
    <property type="entry name" value="GroES-like"/>
    <property type="match status" value="1"/>
</dbReference>
<dbReference type="InterPro" id="IPR013154">
    <property type="entry name" value="ADH-like_N"/>
</dbReference>
<dbReference type="AlphaFoldDB" id="A0A0D7B319"/>
<dbReference type="Proteomes" id="UP000054007">
    <property type="component" value="Unassembled WGS sequence"/>
</dbReference>
<evidence type="ECO:0000256" key="4">
    <source>
        <dbReference type="ARBA" id="ARBA00022833"/>
    </source>
</evidence>
<organism evidence="7 8">
    <name type="scientific">Cylindrobasidium torrendii FP15055 ss-10</name>
    <dbReference type="NCBI Taxonomy" id="1314674"/>
    <lineage>
        <taxon>Eukaryota</taxon>
        <taxon>Fungi</taxon>
        <taxon>Dikarya</taxon>
        <taxon>Basidiomycota</taxon>
        <taxon>Agaricomycotina</taxon>
        <taxon>Agaricomycetes</taxon>
        <taxon>Agaricomycetidae</taxon>
        <taxon>Agaricales</taxon>
        <taxon>Marasmiineae</taxon>
        <taxon>Physalacriaceae</taxon>
        <taxon>Cylindrobasidium</taxon>
    </lineage>
</organism>
<evidence type="ECO:0000313" key="7">
    <source>
        <dbReference type="EMBL" id="KIY64569.1"/>
    </source>
</evidence>
<dbReference type="InterPro" id="IPR011032">
    <property type="entry name" value="GroES-like_sf"/>
</dbReference>
<keyword evidence="8" id="KW-1185">Reference proteome</keyword>
<feature type="domain" description="Alcohol dehydrogenase-like C-terminal" evidence="5">
    <location>
        <begin position="211"/>
        <end position="308"/>
    </location>
</feature>